<feature type="region of interest" description="Disordered" evidence="3">
    <location>
        <begin position="1"/>
        <end position="65"/>
    </location>
</feature>
<name>A0A1I4RCA9_9HYPH</name>
<gene>
    <name evidence="4" type="ORF">SAMN05192568_103456</name>
</gene>
<dbReference type="SUPFAM" id="SSF51120">
    <property type="entry name" value="beta-Roll"/>
    <property type="match status" value="1"/>
</dbReference>
<dbReference type="InterPro" id="IPR001343">
    <property type="entry name" value="Hemolysn_Ca-bd"/>
</dbReference>
<dbReference type="STRING" id="582667.SAMN05192568_103456"/>
<dbReference type="InterPro" id="IPR050557">
    <property type="entry name" value="RTX_toxin/Mannuronan_C5-epim"/>
</dbReference>
<dbReference type="GO" id="GO:0005509">
    <property type="term" value="F:calcium ion binding"/>
    <property type="evidence" value="ECO:0007669"/>
    <property type="project" value="InterPro"/>
</dbReference>
<organism evidence="4 5">
    <name type="scientific">Methylobacterium pseudosasicola</name>
    <dbReference type="NCBI Taxonomy" id="582667"/>
    <lineage>
        <taxon>Bacteria</taxon>
        <taxon>Pseudomonadati</taxon>
        <taxon>Pseudomonadota</taxon>
        <taxon>Alphaproteobacteria</taxon>
        <taxon>Hyphomicrobiales</taxon>
        <taxon>Methylobacteriaceae</taxon>
        <taxon>Methylobacterium</taxon>
    </lineage>
</organism>
<dbReference type="Proteomes" id="UP000199048">
    <property type="component" value="Unassembled WGS sequence"/>
</dbReference>
<keyword evidence="5" id="KW-1185">Reference proteome</keyword>
<dbReference type="PROSITE" id="PS00330">
    <property type="entry name" value="HEMOLYSIN_CALCIUM"/>
    <property type="match status" value="3"/>
</dbReference>
<dbReference type="InterPro" id="IPR018511">
    <property type="entry name" value="Hemolysin-typ_Ca-bd_CS"/>
</dbReference>
<reference evidence="5" key="1">
    <citation type="submission" date="2016-10" db="EMBL/GenBank/DDBJ databases">
        <authorList>
            <person name="Varghese N."/>
            <person name="Submissions S."/>
        </authorList>
    </citation>
    <scope>NUCLEOTIDE SEQUENCE [LARGE SCALE GENOMIC DNA]</scope>
    <source>
        <strain evidence="5">BL36</strain>
    </source>
</reference>
<keyword evidence="2" id="KW-0964">Secreted</keyword>
<dbReference type="GO" id="GO:0005576">
    <property type="term" value="C:extracellular region"/>
    <property type="evidence" value="ECO:0007669"/>
    <property type="project" value="UniProtKB-SubCell"/>
</dbReference>
<comment type="subcellular location">
    <subcellularLocation>
        <location evidence="1">Secreted</location>
    </subcellularLocation>
</comment>
<feature type="non-terminal residue" evidence="4">
    <location>
        <position position="1"/>
    </location>
</feature>
<dbReference type="Gene3D" id="2.150.10.10">
    <property type="entry name" value="Serralysin-like metalloprotease, C-terminal"/>
    <property type="match status" value="1"/>
</dbReference>
<dbReference type="EMBL" id="FOTK01000034">
    <property type="protein sequence ID" value="SFM49533.1"/>
    <property type="molecule type" value="Genomic_DNA"/>
</dbReference>
<evidence type="ECO:0000313" key="4">
    <source>
        <dbReference type="EMBL" id="SFM49533.1"/>
    </source>
</evidence>
<proteinExistence type="predicted"/>
<evidence type="ECO:0000256" key="2">
    <source>
        <dbReference type="ARBA" id="ARBA00022525"/>
    </source>
</evidence>
<dbReference type="Pfam" id="PF00353">
    <property type="entry name" value="HemolysinCabind"/>
    <property type="match status" value="1"/>
</dbReference>
<evidence type="ECO:0000256" key="3">
    <source>
        <dbReference type="SAM" id="MobiDB-lite"/>
    </source>
</evidence>
<protein>
    <submittedName>
        <fullName evidence="4">Hemolysin-type calcium-binding repeat-containing protein</fullName>
    </submittedName>
</protein>
<accession>A0A1I4RCA9</accession>
<dbReference type="PRINTS" id="PR00313">
    <property type="entry name" value="CABNDNGRPT"/>
</dbReference>
<dbReference type="RefSeq" id="WP_425284992.1">
    <property type="nucleotide sequence ID" value="NZ_FOTK01000034.1"/>
</dbReference>
<evidence type="ECO:0000313" key="5">
    <source>
        <dbReference type="Proteomes" id="UP000199048"/>
    </source>
</evidence>
<dbReference type="AlphaFoldDB" id="A0A1I4RCA9"/>
<sequence length="78" mass="8031">GKGNDTIHGGSGNDHLYGGKGDDTIYGGKGNDTIHGGSGNDHLYGDNGPAGQGQEHMAAHHEMAVHVDAHVPDMGMFH</sequence>
<evidence type="ECO:0000256" key="1">
    <source>
        <dbReference type="ARBA" id="ARBA00004613"/>
    </source>
</evidence>
<dbReference type="InterPro" id="IPR011049">
    <property type="entry name" value="Serralysin-like_metalloprot_C"/>
</dbReference>
<dbReference type="PANTHER" id="PTHR38340">
    <property type="entry name" value="S-LAYER PROTEIN"/>
    <property type="match status" value="1"/>
</dbReference>
<dbReference type="PANTHER" id="PTHR38340:SF1">
    <property type="entry name" value="S-LAYER PROTEIN"/>
    <property type="match status" value="1"/>
</dbReference>